<dbReference type="WBParaSite" id="ASIM_0001212901-mRNA-1">
    <property type="protein sequence ID" value="ASIM_0001212901-mRNA-1"/>
    <property type="gene ID" value="ASIM_0001212901"/>
</dbReference>
<feature type="compositionally biased region" description="Polar residues" evidence="1">
    <location>
        <begin position="176"/>
        <end position="188"/>
    </location>
</feature>
<feature type="region of interest" description="Disordered" evidence="1">
    <location>
        <begin position="168"/>
        <end position="188"/>
    </location>
</feature>
<feature type="compositionally biased region" description="Polar residues" evidence="1">
    <location>
        <begin position="283"/>
        <end position="302"/>
    </location>
</feature>
<reference evidence="2 3" key="2">
    <citation type="submission" date="2018-11" db="EMBL/GenBank/DDBJ databases">
        <authorList>
            <consortium name="Pathogen Informatics"/>
        </authorList>
    </citation>
    <scope>NUCLEOTIDE SEQUENCE [LARGE SCALE GENOMIC DNA]</scope>
</reference>
<organism evidence="4">
    <name type="scientific">Anisakis simplex</name>
    <name type="common">Herring worm</name>
    <dbReference type="NCBI Taxonomy" id="6269"/>
    <lineage>
        <taxon>Eukaryota</taxon>
        <taxon>Metazoa</taxon>
        <taxon>Ecdysozoa</taxon>
        <taxon>Nematoda</taxon>
        <taxon>Chromadorea</taxon>
        <taxon>Rhabditida</taxon>
        <taxon>Spirurina</taxon>
        <taxon>Ascaridomorpha</taxon>
        <taxon>Ascaridoidea</taxon>
        <taxon>Anisakidae</taxon>
        <taxon>Anisakis</taxon>
        <taxon>Anisakis simplex complex</taxon>
    </lineage>
</organism>
<feature type="compositionally biased region" description="Low complexity" evidence="1">
    <location>
        <begin position="646"/>
        <end position="678"/>
    </location>
</feature>
<feature type="region of interest" description="Disordered" evidence="1">
    <location>
        <begin position="513"/>
        <end position="534"/>
    </location>
</feature>
<feature type="region of interest" description="Disordered" evidence="1">
    <location>
        <begin position="108"/>
        <end position="154"/>
    </location>
</feature>
<protein>
    <submittedName>
        <fullName evidence="4">Serine-rich adhesin for platelets-like</fullName>
    </submittedName>
</protein>
<feature type="region of interest" description="Disordered" evidence="1">
    <location>
        <begin position="747"/>
        <end position="820"/>
    </location>
</feature>
<dbReference type="AlphaFoldDB" id="A0A158PNI8"/>
<proteinExistence type="predicted"/>
<feature type="region of interest" description="Disordered" evidence="1">
    <location>
        <begin position="283"/>
        <end position="327"/>
    </location>
</feature>
<evidence type="ECO:0000313" key="2">
    <source>
        <dbReference type="EMBL" id="VDK45409.1"/>
    </source>
</evidence>
<dbReference type="Proteomes" id="UP000267096">
    <property type="component" value="Unassembled WGS sequence"/>
</dbReference>
<feature type="region of interest" description="Disordered" evidence="1">
    <location>
        <begin position="646"/>
        <end position="679"/>
    </location>
</feature>
<feature type="compositionally biased region" description="Low complexity" evidence="1">
    <location>
        <begin position="128"/>
        <end position="154"/>
    </location>
</feature>
<evidence type="ECO:0000256" key="1">
    <source>
        <dbReference type="SAM" id="MobiDB-lite"/>
    </source>
</evidence>
<dbReference type="EMBL" id="UYRR01031085">
    <property type="protein sequence ID" value="VDK45409.1"/>
    <property type="molecule type" value="Genomic_DNA"/>
</dbReference>
<feature type="compositionally biased region" description="Polar residues" evidence="1">
    <location>
        <begin position="798"/>
        <end position="820"/>
    </location>
</feature>
<feature type="compositionally biased region" description="Low complexity" evidence="1">
    <location>
        <begin position="757"/>
        <end position="794"/>
    </location>
</feature>
<accession>A0A158PNI8</accession>
<evidence type="ECO:0000313" key="4">
    <source>
        <dbReference type="WBParaSite" id="ASIM_0001212901-mRNA-1"/>
    </source>
</evidence>
<feature type="compositionally biased region" description="Basic residues" evidence="1">
    <location>
        <begin position="516"/>
        <end position="527"/>
    </location>
</feature>
<sequence length="904" mass="96120">MDEQRRPIIVNSLLCFIHNYRERLRSDQLSSFIHSYFSKSAIENAHSTLIDLLPRLENTFMPSSTALAPPSIPSATPTDMIDKAAVSSANTALGTTILDADIVASATPTGTATTPKCQLKATEGAAQASSSATSSSLSSPSSSPKNLPSSESKSVAASENITLCADNDEDADSKHTTSAGNDNNQDVTSAIANNENNHMDEHNILCLYDHILNSRKASLPIFVAEELNSLPLALIMADDHNGDARYELLLAEIRQLKCFIHDALRLNNNYLAHQRSCSNCDMTLSRPTSSRRQQTDAQRTPLSSSCTYTFSSNSATPTSSHHKKRPNLQISSSCSQSVYCTYPHCINDSCNSSDHRHQRQLNDINMSCTSSPESAKFITASNSCHPTITTDPCDFSSPMTSDTSSCSTGSSNTAASPSSCSLTSADTSRRLATVVSIAPVASTSEAVTTASNASAAQLHSSSALSPLLCCCSSSSVYSSTPTSNSSTMCDTSSHRNSTLSTTSSSFSSYCTSPSHNHYHQHHHHPHDHHFEHAHRTPAGGLRDVLLSNVPRALHQTNSTEDNNVINGLITNNRATTVNTHCNNKHHLHLSCTDNNNATNNDSIGISNGGDDSDHEHNSSSSSSGSSTANETVTDQQTEVNNATTATNFLSSSSSFSDNTTNNSNDNNNNNCTDSSSNDDGVKNHLCLQQKKRCLIGGLSGAVNGGSRLDATVRKLRRLADKHQTQIASAPIKTTCDDRLSSQNYAVTNNVSDNDNRSSPTTLSAPPSVAAASSSTAAATTTKLPSSSSSSSLAKVSHRTASPTFINNHNRSGTNSQASITSNSNVWPAQIVDPIAYINMLRTMTMSAMSSVVVNNNNHPQTSIFPQTQAQAAQAAAITSAAAAAKSILLATDHHHNSSVVWMSM</sequence>
<keyword evidence="3" id="KW-1185">Reference proteome</keyword>
<reference evidence="4" key="1">
    <citation type="submission" date="2016-04" db="UniProtKB">
        <authorList>
            <consortium name="WormBaseParasite"/>
        </authorList>
    </citation>
    <scope>IDENTIFICATION</scope>
</reference>
<feature type="compositionally biased region" description="Low complexity" evidence="1">
    <location>
        <begin position="303"/>
        <end position="314"/>
    </location>
</feature>
<evidence type="ECO:0000313" key="3">
    <source>
        <dbReference type="Proteomes" id="UP000267096"/>
    </source>
</evidence>
<feature type="region of interest" description="Disordered" evidence="1">
    <location>
        <begin position="602"/>
        <end position="634"/>
    </location>
</feature>
<dbReference type="OrthoDB" id="654211at2759"/>
<gene>
    <name evidence="2" type="ORF">ASIM_LOCUS11595</name>
</gene>
<name>A0A158PNI8_ANISI</name>